<organism evidence="14 15">
    <name type="scientific">Leptosia nina</name>
    <dbReference type="NCBI Taxonomy" id="320188"/>
    <lineage>
        <taxon>Eukaryota</taxon>
        <taxon>Metazoa</taxon>
        <taxon>Ecdysozoa</taxon>
        <taxon>Arthropoda</taxon>
        <taxon>Hexapoda</taxon>
        <taxon>Insecta</taxon>
        <taxon>Pterygota</taxon>
        <taxon>Neoptera</taxon>
        <taxon>Endopterygota</taxon>
        <taxon>Lepidoptera</taxon>
        <taxon>Glossata</taxon>
        <taxon>Ditrysia</taxon>
        <taxon>Papilionoidea</taxon>
        <taxon>Pieridae</taxon>
        <taxon>Pierinae</taxon>
        <taxon>Leptosia</taxon>
    </lineage>
</organism>
<dbReference type="SUPFAM" id="SSF49854">
    <property type="entry name" value="Spermadhesin, CUB domain"/>
    <property type="match status" value="26"/>
</dbReference>
<feature type="domain" description="CUB" evidence="12">
    <location>
        <begin position="2349"/>
        <end position="2474"/>
    </location>
</feature>
<feature type="domain" description="CUB" evidence="12">
    <location>
        <begin position="2823"/>
        <end position="2936"/>
    </location>
</feature>
<dbReference type="CDD" id="cd00041">
    <property type="entry name" value="CUB"/>
    <property type="match status" value="24"/>
</dbReference>
<feature type="disulfide bond" evidence="10">
    <location>
        <begin position="167"/>
        <end position="176"/>
    </location>
</feature>
<feature type="domain" description="CUB" evidence="12">
    <location>
        <begin position="2104"/>
        <end position="2227"/>
    </location>
</feature>
<feature type="domain" description="CUB" evidence="12">
    <location>
        <begin position="2478"/>
        <end position="2588"/>
    </location>
</feature>
<dbReference type="InterPro" id="IPR000152">
    <property type="entry name" value="EGF-type_Asp/Asn_hydroxyl_site"/>
</dbReference>
<evidence type="ECO:0000313" key="14">
    <source>
        <dbReference type="EMBL" id="CAK1552576.1"/>
    </source>
</evidence>
<dbReference type="PROSITE" id="PS01186">
    <property type="entry name" value="EGF_2"/>
    <property type="match status" value="1"/>
</dbReference>
<dbReference type="CDD" id="cd22201">
    <property type="entry name" value="cubilin_NTD"/>
    <property type="match status" value="1"/>
</dbReference>
<dbReference type="FunFam" id="2.10.25.10:FF:000038">
    <property type="entry name" value="Fibrillin 2"/>
    <property type="match status" value="1"/>
</dbReference>
<dbReference type="SMART" id="SM00181">
    <property type="entry name" value="EGF"/>
    <property type="match status" value="6"/>
</dbReference>
<comment type="caution">
    <text evidence="14">The sequence shown here is derived from an EMBL/GenBank/DDBJ whole genome shotgun (WGS) entry which is preliminary data.</text>
</comment>
<evidence type="ECO:0000256" key="3">
    <source>
        <dbReference type="ARBA" id="ARBA00022536"/>
    </source>
</evidence>
<evidence type="ECO:0000256" key="6">
    <source>
        <dbReference type="ARBA" id="ARBA00023136"/>
    </source>
</evidence>
<feature type="domain" description="CUB" evidence="12">
    <location>
        <begin position="3567"/>
        <end position="3673"/>
    </location>
</feature>
<keyword evidence="3 10" id="KW-0245">EGF-like domain</keyword>
<dbReference type="FunFam" id="2.60.120.290:FF:000003">
    <property type="entry name" value="Neuropilin"/>
    <property type="match status" value="1"/>
</dbReference>
<dbReference type="PANTHER" id="PTHR24251">
    <property type="entry name" value="OVOCHYMASE-RELATED"/>
    <property type="match status" value="1"/>
</dbReference>
<reference evidence="14 15" key="1">
    <citation type="submission" date="2023-11" db="EMBL/GenBank/DDBJ databases">
        <authorList>
            <person name="Okamura Y."/>
        </authorList>
    </citation>
    <scope>NUCLEOTIDE SEQUENCE [LARGE SCALE GENOMIC DNA]</scope>
</reference>
<dbReference type="FunFam" id="2.10.25.10:FF:000123">
    <property type="entry name" value="Crumbs homolog 1 (Drosophila)"/>
    <property type="match status" value="1"/>
</dbReference>
<dbReference type="InterPro" id="IPR013032">
    <property type="entry name" value="EGF-like_CS"/>
</dbReference>
<feature type="signal peptide" evidence="11">
    <location>
        <begin position="1"/>
        <end position="20"/>
    </location>
</feature>
<dbReference type="Proteomes" id="UP001497472">
    <property type="component" value="Unassembled WGS sequence"/>
</dbReference>
<keyword evidence="8" id="KW-0325">Glycoprotein</keyword>
<dbReference type="CDD" id="cd00054">
    <property type="entry name" value="EGF_CA"/>
    <property type="match status" value="4"/>
</dbReference>
<feature type="disulfide bond" evidence="9">
    <location>
        <begin position="899"/>
        <end position="926"/>
    </location>
</feature>
<dbReference type="InterPro" id="IPR018097">
    <property type="entry name" value="EGF_Ca-bd_CS"/>
</dbReference>
<comment type="caution">
    <text evidence="10">Lacks conserved residue(s) required for the propagation of feature annotation.</text>
</comment>
<dbReference type="InterPro" id="IPR009030">
    <property type="entry name" value="Growth_fac_rcpt_cys_sf"/>
</dbReference>
<feature type="domain" description="CUB" evidence="12">
    <location>
        <begin position="1507"/>
        <end position="1623"/>
    </location>
</feature>
<dbReference type="Gene3D" id="2.10.25.10">
    <property type="entry name" value="Laminin"/>
    <property type="match status" value="4"/>
</dbReference>
<dbReference type="GO" id="GO:0005886">
    <property type="term" value="C:plasma membrane"/>
    <property type="evidence" value="ECO:0007669"/>
    <property type="project" value="UniProtKB-SubCell"/>
</dbReference>
<dbReference type="Pfam" id="PF00431">
    <property type="entry name" value="CUB"/>
    <property type="match status" value="24"/>
</dbReference>
<feature type="disulfide bond" evidence="10">
    <location>
        <begin position="210"/>
        <end position="219"/>
    </location>
</feature>
<feature type="domain" description="CUB" evidence="12">
    <location>
        <begin position="429"/>
        <end position="543"/>
    </location>
</feature>
<evidence type="ECO:0000256" key="9">
    <source>
        <dbReference type="PROSITE-ProRule" id="PRU00059"/>
    </source>
</evidence>
<dbReference type="SUPFAM" id="SSF57184">
    <property type="entry name" value="Growth factor receptor domain"/>
    <property type="match status" value="1"/>
</dbReference>
<feature type="domain" description="EGF-like" evidence="13">
    <location>
        <begin position="179"/>
        <end position="220"/>
    </location>
</feature>
<dbReference type="Gene3D" id="2.60.120.290">
    <property type="entry name" value="Spermadhesin, CUB domain"/>
    <property type="match status" value="26"/>
</dbReference>
<dbReference type="FunFam" id="2.60.120.290:FF:000060">
    <property type="entry name" value="Cubilin homolog"/>
    <property type="match status" value="1"/>
</dbReference>
<feature type="domain" description="CUB" evidence="12">
    <location>
        <begin position="666"/>
        <end position="778"/>
    </location>
</feature>
<dbReference type="InterPro" id="IPR000742">
    <property type="entry name" value="EGF"/>
</dbReference>
<gene>
    <name evidence="14" type="ORF">LNINA_LOCUS11615</name>
</gene>
<accession>A0AAV1JST1</accession>
<evidence type="ECO:0000256" key="11">
    <source>
        <dbReference type="SAM" id="SignalP"/>
    </source>
</evidence>
<evidence type="ECO:0000259" key="13">
    <source>
        <dbReference type="PROSITE" id="PS50026"/>
    </source>
</evidence>
<dbReference type="FunFam" id="2.60.120.290:FF:000005">
    <property type="entry name" value="Procollagen C-endopeptidase enhancer 1"/>
    <property type="match status" value="3"/>
</dbReference>
<proteinExistence type="predicted"/>
<dbReference type="Pfam" id="PF07645">
    <property type="entry name" value="EGF_CA"/>
    <property type="match status" value="2"/>
</dbReference>
<evidence type="ECO:0008006" key="16">
    <source>
        <dbReference type="Google" id="ProtNLM"/>
    </source>
</evidence>
<feature type="domain" description="CUB" evidence="12">
    <location>
        <begin position="2937"/>
        <end position="3049"/>
    </location>
</feature>
<dbReference type="EMBL" id="CAVLEF010000156">
    <property type="protein sequence ID" value="CAK1552576.1"/>
    <property type="molecule type" value="Genomic_DNA"/>
</dbReference>
<keyword evidence="7 10" id="KW-1015">Disulfide bond</keyword>
<dbReference type="SMART" id="SM00179">
    <property type="entry name" value="EGF_CA"/>
    <property type="match status" value="4"/>
</dbReference>
<protein>
    <recommendedName>
        <fullName evidence="16">Cubilin</fullName>
    </recommendedName>
</protein>
<feature type="domain" description="CUB" evidence="12">
    <location>
        <begin position="2593"/>
        <end position="2675"/>
    </location>
</feature>
<comment type="subcellular location">
    <subcellularLocation>
        <location evidence="1">Cell membrane</location>
    </subcellularLocation>
</comment>
<dbReference type="PROSITE" id="PS01180">
    <property type="entry name" value="CUB"/>
    <property type="match status" value="25"/>
</dbReference>
<feature type="domain" description="CUB" evidence="12">
    <location>
        <begin position="1984"/>
        <end position="2103"/>
    </location>
</feature>
<feature type="disulfide bond" evidence="9">
    <location>
        <begin position="547"/>
        <end position="574"/>
    </location>
</feature>
<dbReference type="Pfam" id="PF00008">
    <property type="entry name" value="EGF"/>
    <property type="match status" value="1"/>
</dbReference>
<dbReference type="FunFam" id="2.10.25.10:FF:000260">
    <property type="entry name" value="Notch receptor 4"/>
    <property type="match status" value="1"/>
</dbReference>
<dbReference type="InterPro" id="IPR001881">
    <property type="entry name" value="EGF-like_Ca-bd_dom"/>
</dbReference>
<feature type="domain" description="CUB" evidence="12">
    <location>
        <begin position="2231"/>
        <end position="2347"/>
    </location>
</feature>
<dbReference type="SUPFAM" id="SSF57196">
    <property type="entry name" value="EGF/Laminin"/>
    <property type="match status" value="1"/>
</dbReference>
<feature type="disulfide bond" evidence="9">
    <location>
        <begin position="1252"/>
        <end position="1279"/>
    </location>
</feature>
<evidence type="ECO:0000256" key="2">
    <source>
        <dbReference type="ARBA" id="ARBA00022475"/>
    </source>
</evidence>
<dbReference type="Pfam" id="PF12661">
    <property type="entry name" value="hEGF"/>
    <property type="match status" value="1"/>
</dbReference>
<dbReference type="PROSITE" id="PS50026">
    <property type="entry name" value="EGF_3"/>
    <property type="match status" value="2"/>
</dbReference>
<feature type="domain" description="CUB" evidence="12">
    <location>
        <begin position="1019"/>
        <end position="1134"/>
    </location>
</feature>
<feature type="domain" description="CUB" evidence="12">
    <location>
        <begin position="1392"/>
        <end position="1503"/>
    </location>
</feature>
<evidence type="ECO:0000259" key="12">
    <source>
        <dbReference type="PROSITE" id="PS01180"/>
    </source>
</evidence>
<feature type="domain" description="CUB" evidence="12">
    <location>
        <begin position="1857"/>
        <end position="1973"/>
    </location>
</feature>
<dbReference type="GO" id="GO:0005509">
    <property type="term" value="F:calcium ion binding"/>
    <property type="evidence" value="ECO:0007669"/>
    <property type="project" value="InterPro"/>
</dbReference>
<dbReference type="PROSITE" id="PS01187">
    <property type="entry name" value="EGF_CA"/>
    <property type="match status" value="1"/>
</dbReference>
<feature type="domain" description="CUB" evidence="12">
    <location>
        <begin position="779"/>
        <end position="895"/>
    </location>
</feature>
<keyword evidence="2" id="KW-1003">Cell membrane</keyword>
<keyword evidence="5" id="KW-0677">Repeat</keyword>
<feature type="domain" description="CUB" evidence="12">
    <location>
        <begin position="3051"/>
        <end position="3163"/>
    </location>
</feature>
<feature type="domain" description="EGF-like" evidence="13">
    <location>
        <begin position="141"/>
        <end position="177"/>
    </location>
</feature>
<feature type="domain" description="CUB" evidence="12">
    <location>
        <begin position="1252"/>
        <end position="1390"/>
    </location>
</feature>
<evidence type="ECO:0000256" key="8">
    <source>
        <dbReference type="ARBA" id="ARBA00023180"/>
    </source>
</evidence>
<keyword evidence="4 11" id="KW-0732">Signal</keyword>
<feature type="domain" description="CUB" evidence="12">
    <location>
        <begin position="1138"/>
        <end position="1251"/>
    </location>
</feature>
<evidence type="ECO:0000256" key="5">
    <source>
        <dbReference type="ARBA" id="ARBA00022737"/>
    </source>
</evidence>
<name>A0AAV1JST1_9NEOP</name>
<keyword evidence="6" id="KW-0472">Membrane</keyword>
<dbReference type="PROSITE" id="PS00010">
    <property type="entry name" value="ASX_HYDROXYL"/>
    <property type="match status" value="2"/>
</dbReference>
<feature type="domain" description="CUB" evidence="12">
    <location>
        <begin position="547"/>
        <end position="660"/>
    </location>
</feature>
<sequence length="3674" mass="411360">MTTSHFYIQFLFLLIYSAHSNSVTYQDRPKIKTSDGDLIIESAHDRNIYIKPNGPKSKVFVGNVNIIDVNTTTENSLLPPDYNSGRSSREDIADIIRRIERLESASTQPSNQLVNITYLTRRINTLSFKVRTLQSLINSRGKDECQSHPCENGGTCLNLVNGFYCICPHNWKGVGCNEDVNECKMYAGTDLGCQNGATCINTPGSYECICKPGWFGLHCTRKEKNCTGNDYEICGHGTCLQVNTGVGIKCLCEQGWTTNDTSIACLTDVNECTSSQGPRCSVNPPVDCINIPGSFVCGRCPSGYEGDGFICRDIDECLTLPNGGCSLSPKVSCYNTIGSRICGSCPPGYEGDGMTCTWRGSCRINGGGCHPSAQCIETPGFGGQVVQCICPIGMAGDGVERTEDRRGVIGVNVLLFILVIYVNYVLNRVGGVLDAKEGSIIYPPTNTTYKPNARCAWVIHTAPDKVLNVTFSKFNLEHHADCYYDFVQIHDGRSSASQLIGRFCGRDLPNGGNIVSSHNNLYFWFRSDQTISGEGFALHWKSIDPICGAFVDATTHGRINSPGSPGKYPPNRDCYWRLITNLGKRIQLHFFQLDLETHPNCSFDYLAIYDGLRKTDPLLSKFCNSTQPAPILSAGPEILIHFHSDAYGSGKGFQITYAPAEGVPGCGGFYTSDKGELISPVYNEKYLNNLLCDYKIQTNPETKIRLTFKSFNLERSFRCRYDYLVIYDGPNENSRLVGKFCGANVPKTITSTSNTLFFRFKSDQSISSGGFHIAYESVCHKTIMGDSGIVKSPGYPFKYPKNTVCEYVIGTSPGKIIELTFQDFDIEDNRIYNCQYDFVEVRDGPNANSTLLGKYCGGSDHIPPTQTSSFNYLYLGFHSDMSISGTGFYANYTTLDTECGGIFRETTGLINHPAAEKQFYRNDQSCTWLLIAPEGMHIKLTWNRFNTEKHIYCESDYVELLEFDENNENSTLGKYCGNSQPPAITTSSNRLLIKFRSDSSLTGKGFSVSYAFLDEKLHCGGVYIKTHGYIYSPGWPANYEPNRDCTWTITVPVGQQIALNISEFDLEMPIRDKCDMGDYLEIRDGGSQSAPLMGKLCGSFKSKRIVSTAHNLYIRFHSDFYLSGKGFKLEWDGTIRGCGGKLTSVTGSISSPNYPQNYNDNAECFYKIVTSSGSRIRISFIEVDLESTANCRDDYVEIYDGRDVYAPSLGKYCTENSNHTNIQTTSNHAFIKFRSDIFVGGKGFLLNYETICNTNITSGSYGVIESPGYPSNYPLNLDCLWTVVVGKGNRINVTFTNFDIFTSQSYSPWLRYHIMTRRPSFVSNPYYRSTTQCTFDYLQFKEVNEENFSNKYCGRSLPPSLTTHGNTLQIKFVTAFYNAGKGFRLEWVKDGCGAYLKKSFGSFQLVKNIIGSDTELECEWLIETPPGTKVTVGFDDILLKETANCTVDAIEMYNGQSSKSHLLAKLCHRGTNAIQSSSNFMMIKLIKKSTLRSIYVSAHFDSFTSGCGGHMVARSGILHSENYPRNYNDNSDCFWYISVPNNHRIELNILDLDLYSNDDGDDSCGDSIKIYEATYIWNSNYTNRICPGSNTSQIITNGPNMVVEFTTDSYGTAKGFKANYTATCGAVIEATYDGTITNDKYVTQAFKNCTWVILAPDLSQRIKLTIEHISIPRNVDVVSNKNCPGSFLIIFDGNDIYSPILGEYCGHKVPPMIISYGSALTIMHGTYADVPNGYFTAHYSTLSNACGGTLTSEEGLIASPNYPLSYPLGIDCEWTLQSSVGNGMYVTFETFDLAFSDRCNEDYLEIREKDGAGKLLGLYCGNDIPLNNTSGSMLYIKFHSDDHEARSGFLAHFGILHENVISGKNFGDISSPLYPHPYERVGTFTWRIISSGTKSLNLIIDELVLVQKQEEFCNSKLIVYDGYDEESPILEELCGIIRNEDKILKTRSSIIYLKFVVNEPEIGAIFHLKWSESDSDTTELKRNCGFNQTKIVTSGQTSYFHSPKYPEEYGNDLKCEWLFEATEGHHLQLRFTDFKIEETSGCYADHVSIYSRNTNEEWSIIKEKKCLWEDVKGKFDVSQMLKVIFETDISSGHKGFSASVTSQCGGVLLKESGVIELTKQDRAKILDNNIRCNWTVHVRPGRTVKLFFEHFNITNSNECNEYVMIRNGESYQSPLLGIGKYCGYSHESREVLESSSSTVYVSYVLNRNLINIDGSSFHNFKLRYEEKNIECGITSTLDSDHKWEIISSPNYPSVPMPYSECIWVFTGPPGEILRVDFIDRFDVDKVGECKDESIELHNGGSALAPLLGVYCGQKPGTIKSSSNAVYIKFTTRLAEPRNGFKANISVDVCGGTIVAESGELTSPGYPHMLTLPSGTVCQWQIISPLKHSIKLFMVDLNLPEPKDLCKTNITFTEIIPGNKTAVKLKEFCSDIYENVNSVVETSTNEVTVTLFIGNPSEYNQISEYRGFKLTFNSSRPTCGGKVTQSEGYITTPGYPRGTVLRYCQWIITVPDRTRRIKLEIMDYNDHERIGIYNDATFESLIDLYLGKNGSQTPLVYESTGNTIAIYLLIKTGSVPHDMQRFKAKFSSNEPALCGDTIAGDNGVIIAPDLERSYICKWTYNIGQNKNNTVNYNTMLLTIRDISSMDSKCYYSHSRLIIDAQIGKLHQKFSRSICGNNTEVSYRIPLTSLTIKAVQITRQPLTFSSTWKIQPCGGIIHVTKQSKDILNIPKSFDDTLDCGWIIVAPIGEKTETKVEGTFNYDCSDEFITINHGLAQSGSTLEYCKDKLLENALITTFKYTYVQYHSKPQRSANVKLVAKISSDECGGYLSGYDRVFSSPNYPNSYPANVECTWIIQASVGYRVSLSFVQRFVIEDTTNCTKDVVIIYDWKNEAYNEVAKLCGRQIPAVFNSTSTRMKVVFRTDANTNLDGFMAQWSQICGGQFIATEKEQFIYSPGYGSNYDPLLECFYEIKAPNQKVTVKFLDFALEGFYPECKFDNVTIGLKREYEIMLKIFCGKHLPTNMESFEEVTINFKTDAIGQDKGFKLSYSIYTCGRNITEPAIIKSSESSEYYNNMNCTWTIQAPQNKHVIVKFSYIDLESHISCYNDYVAVFDGSKIEEDKRLALLCGNITSPTVIKSKSNNAIVQFVSDEFLNYRGFRAQIAFSYGESVGCGGTINLLSVSQYTLKSPLIGKAFVYENYLDCHWTVTAPEDRVIRLTFTAFHVSPCVNVNQTAVGINKCDCDFVEVKDGLSPDSLEIGKYCGHTLPPDIVSSDNLMAIRLYTDGEIVSSGFEITLRVDTAICAHSEFMLNYTTQIIRTPGFENGAIPRGLHCIYNFKGRSYDYIRLRIQSLDLQSGTGKNCDKDKLIIRSFPETRNMTLGSNYVLNRYSDNFFMHSNIYDPTLSFPEHFTLCGASHSLDLHFTGSVSLNLITSPESPSTHKGVEIEASLVGFCGRNYTEAFGRIQTTYIDNVETKFTDCYTLITAPEDYTISIYFNTVYPVYYDNNAYLEILDGDKSTSPVLLKIGAEYEQRSVFSTGRYLLMHNHIHEADQTLYDLNYVVTNKGRGCGGKLVNELGRITSPLYPDTYRKRSSCEWELETPIGTRLLLHFSEFDLGRMCDQNYLSLVDRSGSVISTYCSDTPADYTSEDNYVKVVFDTSMNNGGTGWVADFIGIL</sequence>
<dbReference type="InterPro" id="IPR049883">
    <property type="entry name" value="NOTCH1_EGF-like"/>
</dbReference>
<dbReference type="PROSITE" id="PS00022">
    <property type="entry name" value="EGF_1"/>
    <property type="match status" value="2"/>
</dbReference>
<feature type="domain" description="CUB" evidence="12">
    <location>
        <begin position="1746"/>
        <end position="1856"/>
    </location>
</feature>
<feature type="domain" description="CUB" evidence="12">
    <location>
        <begin position="3170"/>
        <end position="3297"/>
    </location>
</feature>
<dbReference type="FunFam" id="2.60.120.290:FF:000013">
    <property type="entry name" value="Membrane frizzled-related protein"/>
    <property type="match status" value="6"/>
</dbReference>
<feature type="domain" description="CUB" evidence="12">
    <location>
        <begin position="2711"/>
        <end position="2821"/>
    </location>
</feature>
<keyword evidence="15" id="KW-1185">Reference proteome</keyword>
<evidence type="ECO:0000256" key="10">
    <source>
        <dbReference type="PROSITE-ProRule" id="PRU00076"/>
    </source>
</evidence>
<feature type="domain" description="CUB" evidence="12">
    <location>
        <begin position="1624"/>
        <end position="1742"/>
    </location>
</feature>
<evidence type="ECO:0000256" key="4">
    <source>
        <dbReference type="ARBA" id="ARBA00022729"/>
    </source>
</evidence>
<evidence type="ECO:0000256" key="7">
    <source>
        <dbReference type="ARBA" id="ARBA00023157"/>
    </source>
</evidence>
<feature type="domain" description="CUB" evidence="12">
    <location>
        <begin position="899"/>
        <end position="1013"/>
    </location>
</feature>
<evidence type="ECO:0000313" key="15">
    <source>
        <dbReference type="Proteomes" id="UP001497472"/>
    </source>
</evidence>
<dbReference type="PANTHER" id="PTHR24251:SF37">
    <property type="entry name" value="CUB DOMAIN-CONTAINING PROTEIN"/>
    <property type="match status" value="1"/>
</dbReference>
<feature type="chain" id="PRO_5043359565" description="Cubilin" evidence="11">
    <location>
        <begin position="21"/>
        <end position="3674"/>
    </location>
</feature>
<dbReference type="InterPro" id="IPR035914">
    <property type="entry name" value="Sperma_CUB_dom_sf"/>
</dbReference>
<evidence type="ECO:0000256" key="1">
    <source>
        <dbReference type="ARBA" id="ARBA00004236"/>
    </source>
</evidence>
<dbReference type="InterPro" id="IPR000859">
    <property type="entry name" value="CUB_dom"/>
</dbReference>
<dbReference type="SMART" id="SM00042">
    <property type="entry name" value="CUB"/>
    <property type="match status" value="25"/>
</dbReference>